<accession>A0A0B4X3T7</accession>
<dbReference type="InterPro" id="IPR012533">
    <property type="entry name" value="YcnI-copper_dom"/>
</dbReference>
<dbReference type="InterPro" id="IPR038507">
    <property type="entry name" value="YcnI-like_sf"/>
</dbReference>
<dbReference type="CDD" id="cd08545">
    <property type="entry name" value="YcnI_like"/>
    <property type="match status" value="1"/>
</dbReference>
<proteinExistence type="predicted"/>
<dbReference type="InterPro" id="IPR036182">
    <property type="entry name" value="PCuAC_sf"/>
</dbReference>
<keyword evidence="4" id="KW-1185">Reference proteome</keyword>
<evidence type="ECO:0000256" key="1">
    <source>
        <dbReference type="SAM" id="SignalP"/>
    </source>
</evidence>
<dbReference type="PANTHER" id="PTHR36302">
    <property type="entry name" value="BLR7088 PROTEIN"/>
    <property type="match status" value="1"/>
</dbReference>
<sequence>METIKTLSAAALVFAAAFTAAQAHVTFLDPEAPQEKTFLATLQVPHGCDGKPTNEVQVKLPEGFVFAKPQPKAGWELEVIKGDYQKTYDNHGTKVKSGAVEIRWKGGNLSDDFYDTFVIQGKVSGVDAGTSLAFPVKQLCGDAAEAWDQLATDGGDPHRLKSPAPLLKVIAGDDNGHDHGDMAGMDMNAAAGGTITLGDLEISGAFSKAMLPGQPVGGGFLTVKNNGKTDDKLVVVSSPSAGEVQMHEMAMQNNVMKMRELKDGIVIPAGGTVKLAPGGLHLMFQKVKAPFKQGESVPVTLTFEKAGKIDVTLKVLSAQGK</sequence>
<dbReference type="Proteomes" id="UP000031368">
    <property type="component" value="Chromosome"/>
</dbReference>
<dbReference type="PANTHER" id="PTHR36302:SF1">
    <property type="entry name" value="COPPER CHAPERONE PCU(A)C"/>
    <property type="match status" value="1"/>
</dbReference>
<name>A0A0B4X3T7_9HYPH</name>
<feature type="signal peptide" evidence="1">
    <location>
        <begin position="1"/>
        <end position="23"/>
    </location>
</feature>
<dbReference type="HOGENOM" id="CLU_893753_0_0_5"/>
<feature type="domain" description="YncI copper-binding" evidence="2">
    <location>
        <begin position="24"/>
        <end position="169"/>
    </location>
</feature>
<dbReference type="SUPFAM" id="SSF110087">
    <property type="entry name" value="DR1885-like metal-binding protein"/>
    <property type="match status" value="1"/>
</dbReference>
<dbReference type="EMBL" id="CP006877">
    <property type="protein sequence ID" value="AJD41370.1"/>
    <property type="molecule type" value="Genomic_DNA"/>
</dbReference>
<dbReference type="AlphaFoldDB" id="A0A0B4X3T7"/>
<protein>
    <submittedName>
        <fullName evidence="3">GLE1 domain-containing protein</fullName>
    </submittedName>
</protein>
<evidence type="ECO:0000313" key="4">
    <source>
        <dbReference type="Proteomes" id="UP000031368"/>
    </source>
</evidence>
<reference evidence="3 4" key="1">
    <citation type="submission" date="2013-11" db="EMBL/GenBank/DDBJ databases">
        <title>Complete genome sequence of Rhizobium gallicum bv. gallicum R602.</title>
        <authorList>
            <person name="Bustos P."/>
            <person name="Santamaria R.I."/>
            <person name="Lozano L."/>
            <person name="Acosta J.L."/>
            <person name="Ormeno-Orrillo E."/>
            <person name="Rogel M.A."/>
            <person name="Romero D."/>
            <person name="Cevallos M.A."/>
            <person name="Martinez-Romero E."/>
            <person name="Gonzalez V."/>
        </authorList>
    </citation>
    <scope>NUCLEOTIDE SEQUENCE [LARGE SCALE GENOMIC DNA]</scope>
    <source>
        <strain evidence="3 4">R602</strain>
    </source>
</reference>
<keyword evidence="1" id="KW-0732">Signal</keyword>
<gene>
    <name evidence="3" type="ORF">RGR602_CH02042</name>
</gene>
<dbReference type="Pfam" id="PF07987">
    <property type="entry name" value="DUF1775"/>
    <property type="match status" value="1"/>
</dbReference>
<dbReference type="Gene3D" id="2.60.40.1890">
    <property type="entry name" value="PCu(A)C copper chaperone"/>
    <property type="match status" value="1"/>
</dbReference>
<dbReference type="InterPro" id="IPR058248">
    <property type="entry name" value="Lxx211020-like"/>
</dbReference>
<organism evidence="3 4">
    <name type="scientific">Rhizobium gallicum bv. gallicum R602sp</name>
    <dbReference type="NCBI Taxonomy" id="1041138"/>
    <lineage>
        <taxon>Bacteria</taxon>
        <taxon>Pseudomonadati</taxon>
        <taxon>Pseudomonadota</taxon>
        <taxon>Alphaproteobacteria</taxon>
        <taxon>Hyphomicrobiales</taxon>
        <taxon>Rhizobiaceae</taxon>
        <taxon>Rhizobium/Agrobacterium group</taxon>
        <taxon>Rhizobium</taxon>
    </lineage>
</organism>
<dbReference type="Gene3D" id="2.60.40.2230">
    <property type="entry name" value="Uncharacterised protein YcnI-like PF07987, DUF1775"/>
    <property type="match status" value="1"/>
</dbReference>
<dbReference type="InterPro" id="IPR021174">
    <property type="entry name" value="UCP037139"/>
</dbReference>
<dbReference type="PIRSF" id="PIRSF037139">
    <property type="entry name" value="UCP037139"/>
    <property type="match status" value="1"/>
</dbReference>
<dbReference type="Pfam" id="PF04314">
    <property type="entry name" value="PCuAC"/>
    <property type="match status" value="1"/>
</dbReference>
<dbReference type="RefSeq" id="WP_039844987.1">
    <property type="nucleotide sequence ID" value="NZ_CP006877.1"/>
</dbReference>
<dbReference type="KEGG" id="rga:RGR602_CH02042"/>
<evidence type="ECO:0000259" key="2">
    <source>
        <dbReference type="Pfam" id="PF07987"/>
    </source>
</evidence>
<evidence type="ECO:0000313" key="3">
    <source>
        <dbReference type="EMBL" id="AJD41370.1"/>
    </source>
</evidence>
<dbReference type="InterPro" id="IPR007410">
    <property type="entry name" value="LpqE-like"/>
</dbReference>
<feature type="chain" id="PRO_5002111556" evidence="1">
    <location>
        <begin position="24"/>
        <end position="321"/>
    </location>
</feature>